<dbReference type="Proteomes" id="UP000012960">
    <property type="component" value="Unplaced"/>
</dbReference>
<evidence type="ECO:0000256" key="4">
    <source>
        <dbReference type="SAM" id="Coils"/>
    </source>
</evidence>
<protein>
    <recommendedName>
        <fullName evidence="7">Lactation elevated protein 1</fullName>
    </recommendedName>
</protein>
<dbReference type="GO" id="GO:0016887">
    <property type="term" value="F:ATP hydrolysis activity"/>
    <property type="evidence" value="ECO:0007669"/>
    <property type="project" value="InterPro"/>
</dbReference>
<sequence length="531" mass="60728">MRAFFSSSSSLFSRAFFHSRRTLAHEFSNHDRHRPLINARCFSGEPSQTSACLRPGPLAHYRSMVREGKLKYDTYQERVAFELEELLGKLQCYQKEMEDYHVKLATWEKNRENERRKLLLEEAELKQKDGVWIDTKNHKSSFIDKWISRRRRRQNVEPGVGKMVSYFNREKKLDSVVGVQPVPPTAPKGLYLYGNVGSGKTMLMDMFYSATKGIVKHRRRFHFHETVDVFAIVALSGIVSKLLTTGTVLVTTSNKAPENLNQDGMQKDIFLSFLSKLEENCQKILIGSDIDYRRLIPNKRMDQVSFFWPSSTGACREYERMWCEVTRKAGGAITSTVIPVMFGRCLEVPESCNGIARFNFEYICGRPVGASDYIAVARHYHTVFVSDIPVMSMRIRDKARRFITLIDELYNHHCCIFCLAACSIDDLFQGTDEGTLFDLESFQFETETEGGKLRRDVLAAGSVGLGPAPSGITSLLSGQEEMFAFRRAVSRLIEMQTPSYRDGVQLFHPLFQQHNRQLTDHAPVSQLQPSL</sequence>
<keyword evidence="3" id="KW-0067">ATP-binding</keyword>
<keyword evidence="6" id="KW-1185">Reference proteome</keyword>
<dbReference type="PANTHER" id="PTHR12169:SF6">
    <property type="entry name" value="AFG1-LIKE ATPASE"/>
    <property type="match status" value="1"/>
</dbReference>
<dbReference type="SUPFAM" id="SSF52540">
    <property type="entry name" value="P-loop containing nucleoside triphosphate hydrolases"/>
    <property type="match status" value="1"/>
</dbReference>
<dbReference type="EnsemblPlants" id="Ma01_t21900.2">
    <property type="protein sequence ID" value="Ma01_p21900.2"/>
    <property type="gene ID" value="Ma01_g21900"/>
</dbReference>
<evidence type="ECO:0000256" key="1">
    <source>
        <dbReference type="ARBA" id="ARBA00010322"/>
    </source>
</evidence>
<dbReference type="NCBIfam" id="NF040713">
    <property type="entry name" value="ZapE"/>
    <property type="match status" value="1"/>
</dbReference>
<dbReference type="PANTHER" id="PTHR12169">
    <property type="entry name" value="ATPASE N2B"/>
    <property type="match status" value="1"/>
</dbReference>
<evidence type="ECO:0000313" key="6">
    <source>
        <dbReference type="Proteomes" id="UP000012960"/>
    </source>
</evidence>
<accession>A0A804HWY0</accession>
<dbReference type="Gramene" id="Ma01_t21900.2">
    <property type="protein sequence ID" value="Ma01_p21900.2"/>
    <property type="gene ID" value="Ma01_g21900"/>
</dbReference>
<dbReference type="Pfam" id="PF03969">
    <property type="entry name" value="AFG1_ATPase"/>
    <property type="match status" value="2"/>
</dbReference>
<dbReference type="AlphaFoldDB" id="A0A804HWY0"/>
<feature type="coiled-coil region" evidence="4">
    <location>
        <begin position="83"/>
        <end position="128"/>
    </location>
</feature>
<keyword evidence="2" id="KW-0547">Nucleotide-binding</keyword>
<dbReference type="InterPro" id="IPR027417">
    <property type="entry name" value="P-loop_NTPase"/>
</dbReference>
<keyword evidence="4" id="KW-0175">Coiled coil</keyword>
<dbReference type="OrthoDB" id="548867at2759"/>
<comment type="similarity">
    <text evidence="1">Belongs to the AFG1 ATPase family.</text>
</comment>
<dbReference type="GO" id="GO:0005524">
    <property type="term" value="F:ATP binding"/>
    <property type="evidence" value="ECO:0007669"/>
    <property type="project" value="UniProtKB-KW"/>
</dbReference>
<dbReference type="Gene3D" id="3.40.50.300">
    <property type="entry name" value="P-loop containing nucleotide triphosphate hydrolases"/>
    <property type="match status" value="1"/>
</dbReference>
<organism evidence="5 6">
    <name type="scientific">Musa acuminata subsp. malaccensis</name>
    <name type="common">Wild banana</name>
    <name type="synonym">Musa malaccensis</name>
    <dbReference type="NCBI Taxonomy" id="214687"/>
    <lineage>
        <taxon>Eukaryota</taxon>
        <taxon>Viridiplantae</taxon>
        <taxon>Streptophyta</taxon>
        <taxon>Embryophyta</taxon>
        <taxon>Tracheophyta</taxon>
        <taxon>Spermatophyta</taxon>
        <taxon>Magnoliopsida</taxon>
        <taxon>Liliopsida</taxon>
        <taxon>Zingiberales</taxon>
        <taxon>Musaceae</taxon>
        <taxon>Musa</taxon>
    </lineage>
</organism>
<evidence type="ECO:0000256" key="2">
    <source>
        <dbReference type="ARBA" id="ARBA00022741"/>
    </source>
</evidence>
<evidence type="ECO:0000256" key="3">
    <source>
        <dbReference type="ARBA" id="ARBA00022840"/>
    </source>
</evidence>
<name>A0A804HWY0_MUSAM</name>
<reference evidence="5" key="1">
    <citation type="submission" date="2021-05" db="UniProtKB">
        <authorList>
            <consortium name="EnsemblPlants"/>
        </authorList>
    </citation>
    <scope>IDENTIFICATION</scope>
    <source>
        <strain evidence="5">subsp. malaccensis</strain>
    </source>
</reference>
<dbReference type="InterPro" id="IPR005654">
    <property type="entry name" value="ATPase_AFG1-like"/>
</dbReference>
<evidence type="ECO:0000313" key="5">
    <source>
        <dbReference type="EnsemblPlants" id="Ma01_p21900.2"/>
    </source>
</evidence>
<evidence type="ECO:0008006" key="7">
    <source>
        <dbReference type="Google" id="ProtNLM"/>
    </source>
</evidence>
<proteinExistence type="inferred from homology"/>